<dbReference type="EMBL" id="CP109441">
    <property type="protein sequence ID" value="WUV43944.1"/>
    <property type="molecule type" value="Genomic_DNA"/>
</dbReference>
<organism evidence="2 3">
    <name type="scientific">Nocardia vinacea</name>
    <dbReference type="NCBI Taxonomy" id="96468"/>
    <lineage>
        <taxon>Bacteria</taxon>
        <taxon>Bacillati</taxon>
        <taxon>Actinomycetota</taxon>
        <taxon>Actinomycetes</taxon>
        <taxon>Mycobacteriales</taxon>
        <taxon>Nocardiaceae</taxon>
        <taxon>Nocardia</taxon>
    </lineage>
</organism>
<dbReference type="Proteomes" id="UP001432062">
    <property type="component" value="Chromosome"/>
</dbReference>
<keyword evidence="3" id="KW-1185">Reference proteome</keyword>
<feature type="domain" description="DUF4253" evidence="1">
    <location>
        <begin position="130"/>
        <end position="177"/>
    </location>
</feature>
<evidence type="ECO:0000259" key="1">
    <source>
        <dbReference type="Pfam" id="PF14062"/>
    </source>
</evidence>
<evidence type="ECO:0000313" key="3">
    <source>
        <dbReference type="Proteomes" id="UP001432062"/>
    </source>
</evidence>
<protein>
    <submittedName>
        <fullName evidence="2">DUF4253 domain-containing protein</fullName>
    </submittedName>
</protein>
<evidence type="ECO:0000313" key="2">
    <source>
        <dbReference type="EMBL" id="WUV43944.1"/>
    </source>
</evidence>
<dbReference type="InterPro" id="IPR025349">
    <property type="entry name" value="DUF4253"/>
</dbReference>
<reference evidence="2" key="1">
    <citation type="submission" date="2022-10" db="EMBL/GenBank/DDBJ databases">
        <title>The complete genomes of actinobacterial strains from the NBC collection.</title>
        <authorList>
            <person name="Joergensen T.S."/>
            <person name="Alvarez Arevalo M."/>
            <person name="Sterndorff E.B."/>
            <person name="Faurdal D."/>
            <person name="Vuksanovic O."/>
            <person name="Mourched A.-S."/>
            <person name="Charusanti P."/>
            <person name="Shaw S."/>
            <person name="Blin K."/>
            <person name="Weber T."/>
        </authorList>
    </citation>
    <scope>NUCLEOTIDE SEQUENCE</scope>
    <source>
        <strain evidence="2">NBC_01482</strain>
    </source>
</reference>
<proteinExistence type="predicted"/>
<dbReference type="RefSeq" id="WP_327097287.1">
    <property type="nucleotide sequence ID" value="NZ_CP109149.1"/>
</dbReference>
<sequence>MKRDFEAGTFTADRPAQPAAVPFAGNDPAEALAAYGIELPAALMVERTVSGAPVWVVSTEPGYAAAGLWEQVREVHPKTGLWPVLTQTHTWYQTGLERGWEQSRELSIPEPVAVTDAADWLREWLAVAHEPELTEDAALAQALEAYLYCPDAAEQDRDSLDELAESLLRQLWRFWWD</sequence>
<name>A0ABZ1YL40_9NOCA</name>
<accession>A0ABZ1YL40</accession>
<dbReference type="Pfam" id="PF14062">
    <property type="entry name" value="DUF4253"/>
    <property type="match status" value="1"/>
</dbReference>
<gene>
    <name evidence="2" type="ORF">OG563_32730</name>
</gene>